<organism evidence="7 8">
    <name type="scientific">Microbotryum saponariae</name>
    <dbReference type="NCBI Taxonomy" id="289078"/>
    <lineage>
        <taxon>Eukaryota</taxon>
        <taxon>Fungi</taxon>
        <taxon>Dikarya</taxon>
        <taxon>Basidiomycota</taxon>
        <taxon>Pucciniomycotina</taxon>
        <taxon>Microbotryomycetes</taxon>
        <taxon>Microbotryales</taxon>
        <taxon>Microbotryaceae</taxon>
        <taxon>Microbotryum</taxon>
    </lineage>
</organism>
<keyword evidence="8" id="KW-1185">Reference proteome</keyword>
<dbReference type="PANTHER" id="PTHR15565:SF0">
    <property type="entry name" value="PROTEIN AATF"/>
    <property type="match status" value="1"/>
</dbReference>
<protein>
    <recommendedName>
        <fullName evidence="2">Protein BFR2</fullName>
    </recommendedName>
</protein>
<feature type="domain" description="Apoptosis-antagonizing transcription factor C-terminal" evidence="5">
    <location>
        <begin position="398"/>
        <end position="478"/>
    </location>
</feature>
<evidence type="ECO:0000256" key="4">
    <source>
        <dbReference type="SAM" id="MobiDB-lite"/>
    </source>
</evidence>
<dbReference type="InterPro" id="IPR039223">
    <property type="entry name" value="AATF/Bfr2"/>
</dbReference>
<dbReference type="GO" id="GO:0005730">
    <property type="term" value="C:nucleolus"/>
    <property type="evidence" value="ECO:0007669"/>
    <property type="project" value="TreeGrafter"/>
</dbReference>
<dbReference type="PANTHER" id="PTHR15565">
    <property type="entry name" value="AATF PROTEIN APOPTOSIS ANTAGONIZING TRANSCRIPTION FACTOR"/>
    <property type="match status" value="1"/>
</dbReference>
<evidence type="ECO:0000256" key="2">
    <source>
        <dbReference type="ARBA" id="ARBA00013850"/>
    </source>
</evidence>
<dbReference type="Pfam" id="PF08164">
    <property type="entry name" value="TRAUB"/>
    <property type="match status" value="1"/>
</dbReference>
<sequence>MSKRLTLAEQLAQIAEPAPRDFDPEDSYATYANERNKGEQADLEAGRAEYLPVGPGGLRKKGEALVDSKYDGKKGSRRTMFGGEEDEDEEHNEDGEDLDEDEDSEQDDDGGDDFDDLVGSEDSQEFASADQDDNDDDDEGEDLAPIASTSNKQAPPSALKTSTKSSITKGKSADERAMISQLRTAAHADIEKGIDVKKQLSFCDSVLESRIKLQKAVTAINVLPRPGNAEMYYEQVEEERERARLEVEALNEELFKLRSTMLQGKEQIQLPANLGQSRKRHRNPDSAQEYLAATVKDLAAIETALEPFLRTTITKWSDKVLAASGLALGKDKKFKAVNQNAMAQIDHALGHLERERLVKRTRLRRATDRAVVGQADLGTLEGEKTPADEEVFDDGDFYQQLLRDVIESKMLDLDDPTLESLRQATARSKKQKKVVDTRASKGRKIRYHVHEKMQNFMVPIEAGGWHEEKVDELFASLLGRSFPQVNSNEEEVSKVSTGRSGATASENVDVGSLRIFG</sequence>
<dbReference type="OrthoDB" id="5783963at2759"/>
<feature type="compositionally biased region" description="Basic and acidic residues" evidence="4">
    <location>
        <begin position="60"/>
        <end position="74"/>
    </location>
</feature>
<dbReference type="InterPro" id="IPR025160">
    <property type="entry name" value="AATF"/>
</dbReference>
<dbReference type="EMBL" id="FMWP01000011">
    <property type="protein sequence ID" value="SCZ87750.1"/>
    <property type="molecule type" value="Genomic_DNA"/>
</dbReference>
<evidence type="ECO:0000313" key="7">
    <source>
        <dbReference type="EMBL" id="SCZ87750.1"/>
    </source>
</evidence>
<evidence type="ECO:0000313" key="8">
    <source>
        <dbReference type="Proteomes" id="UP000249723"/>
    </source>
</evidence>
<accession>A0A2X0L3A6</accession>
<reference evidence="8" key="1">
    <citation type="submission" date="2016-10" db="EMBL/GenBank/DDBJ databases">
        <authorList>
            <person name="Jeantristanb JTB J.-T."/>
            <person name="Ricardo R."/>
        </authorList>
    </citation>
    <scope>NUCLEOTIDE SEQUENCE [LARGE SCALE GENOMIC DNA]</scope>
</reference>
<dbReference type="Pfam" id="PF13339">
    <property type="entry name" value="AATF-Che1"/>
    <property type="match status" value="1"/>
</dbReference>
<comment type="similarity">
    <text evidence="1">Belongs to the AATF family.</text>
</comment>
<proteinExistence type="inferred from homology"/>
<gene>
    <name evidence="7" type="ORF">BZ3500_MVSOF-1268-A1-R1_CHR2-3G05218</name>
</gene>
<dbReference type="STRING" id="289078.A0A2X0L3A6"/>
<evidence type="ECO:0000259" key="5">
    <source>
        <dbReference type="Pfam" id="PF08164"/>
    </source>
</evidence>
<dbReference type="Proteomes" id="UP000249723">
    <property type="component" value="Unassembled WGS sequence"/>
</dbReference>
<feature type="compositionally biased region" description="Low complexity" evidence="4">
    <location>
        <begin position="160"/>
        <end position="170"/>
    </location>
</feature>
<name>A0A2X0L3A6_9BASI</name>
<feature type="compositionally biased region" description="Acidic residues" evidence="4">
    <location>
        <begin position="83"/>
        <end position="142"/>
    </location>
</feature>
<dbReference type="InterPro" id="IPR012617">
    <property type="entry name" value="AATF_C"/>
</dbReference>
<evidence type="ECO:0000256" key="1">
    <source>
        <dbReference type="ARBA" id="ARBA00008966"/>
    </source>
</evidence>
<feature type="domain" description="AATF leucine zipper-containing" evidence="6">
    <location>
        <begin position="189"/>
        <end position="319"/>
    </location>
</feature>
<dbReference type="AlphaFoldDB" id="A0A2X0L3A6"/>
<dbReference type="GO" id="GO:0000462">
    <property type="term" value="P:maturation of SSU-rRNA from tricistronic rRNA transcript (SSU-rRNA, 5.8S rRNA, LSU-rRNA)"/>
    <property type="evidence" value="ECO:0007669"/>
    <property type="project" value="TreeGrafter"/>
</dbReference>
<keyword evidence="3" id="KW-0175">Coiled coil</keyword>
<evidence type="ECO:0000259" key="6">
    <source>
        <dbReference type="Pfam" id="PF13339"/>
    </source>
</evidence>
<feature type="coiled-coil region" evidence="3">
    <location>
        <begin position="233"/>
        <end position="260"/>
    </location>
</feature>
<feature type="region of interest" description="Disordered" evidence="4">
    <location>
        <begin position="50"/>
        <end position="172"/>
    </location>
</feature>
<evidence type="ECO:0000256" key="3">
    <source>
        <dbReference type="SAM" id="Coils"/>
    </source>
</evidence>